<evidence type="ECO:0000259" key="2">
    <source>
        <dbReference type="Pfam" id="PF03466"/>
    </source>
</evidence>
<evidence type="ECO:0000313" key="4">
    <source>
        <dbReference type="Proteomes" id="UP000198994"/>
    </source>
</evidence>
<name>A0A1G7DZJ4_9RHOB</name>
<proteinExistence type="predicted"/>
<dbReference type="STRING" id="282683.SAMN04488105_10526"/>
<accession>A0A1G7DZJ4</accession>
<reference evidence="4" key="1">
    <citation type="submission" date="2016-10" db="EMBL/GenBank/DDBJ databases">
        <authorList>
            <person name="Varghese N."/>
            <person name="Submissions S."/>
        </authorList>
    </citation>
    <scope>NUCLEOTIDE SEQUENCE [LARGE SCALE GENOMIC DNA]</scope>
    <source>
        <strain evidence="4">DSM 10146</strain>
    </source>
</reference>
<evidence type="ECO:0000256" key="1">
    <source>
        <dbReference type="SAM" id="MobiDB-lite"/>
    </source>
</evidence>
<feature type="region of interest" description="Disordered" evidence="1">
    <location>
        <begin position="85"/>
        <end position="105"/>
    </location>
</feature>
<dbReference type="EMBL" id="FNAV01000005">
    <property type="protein sequence ID" value="SDE56811.1"/>
    <property type="molecule type" value="Genomic_DNA"/>
</dbReference>
<organism evidence="3 4">
    <name type="scientific">Salipiger thiooxidans</name>
    <dbReference type="NCBI Taxonomy" id="282683"/>
    <lineage>
        <taxon>Bacteria</taxon>
        <taxon>Pseudomonadati</taxon>
        <taxon>Pseudomonadota</taxon>
        <taxon>Alphaproteobacteria</taxon>
        <taxon>Rhodobacterales</taxon>
        <taxon>Roseobacteraceae</taxon>
        <taxon>Salipiger</taxon>
    </lineage>
</organism>
<dbReference type="Gene3D" id="3.40.190.10">
    <property type="entry name" value="Periplasmic binding protein-like II"/>
    <property type="match status" value="1"/>
</dbReference>
<dbReference type="Pfam" id="PF03466">
    <property type="entry name" value="LysR_substrate"/>
    <property type="match status" value="1"/>
</dbReference>
<dbReference type="Proteomes" id="UP000198994">
    <property type="component" value="Unassembled WGS sequence"/>
</dbReference>
<dbReference type="InterPro" id="IPR005119">
    <property type="entry name" value="LysR_subst-bd"/>
</dbReference>
<dbReference type="SUPFAM" id="SSF53850">
    <property type="entry name" value="Periplasmic binding protein-like II"/>
    <property type="match status" value="1"/>
</dbReference>
<feature type="domain" description="LysR substrate-binding" evidence="2">
    <location>
        <begin position="13"/>
        <end position="88"/>
    </location>
</feature>
<dbReference type="RefSeq" id="WP_165617053.1">
    <property type="nucleotide sequence ID" value="NZ_FNAV01000005.1"/>
</dbReference>
<sequence>MHATLGSDASLELLRIGALPNVCGLTLPAIVEDFRPVCPQTTVRVVAAINADLLARLRQGALDLVIGRLADSATMHRLSFQHLSDESLSSSRSAETTRRDRRRGL</sequence>
<keyword evidence="4" id="KW-1185">Reference proteome</keyword>
<dbReference type="AlphaFoldDB" id="A0A1G7DZJ4"/>
<gene>
    <name evidence="3" type="ORF">SAMN04488105_10526</name>
</gene>
<protein>
    <submittedName>
        <fullName evidence="3">LysR substrate binding domain-containing protein</fullName>
    </submittedName>
</protein>
<evidence type="ECO:0000313" key="3">
    <source>
        <dbReference type="EMBL" id="SDE56811.1"/>
    </source>
</evidence>